<reference evidence="7 8" key="1">
    <citation type="journal article" date="2015" name="Int. J. Syst. Evol. Microbiol.">
        <title>Amycolatopsis rhabdoformis sp. nov., an actinomycete isolated from a tropical forest soil.</title>
        <authorList>
            <person name="Souza W.R."/>
            <person name="Silva R.E."/>
            <person name="Goodfellow M."/>
            <person name="Busarakam K."/>
            <person name="Figueiro F.S."/>
            <person name="Ferreira D."/>
            <person name="Rodrigues-Filho E."/>
            <person name="Moraes L.A.B."/>
            <person name="Zucchi T.D."/>
        </authorList>
    </citation>
    <scope>NUCLEOTIDE SEQUENCE [LARGE SCALE GENOMIC DNA]</scope>
    <source>
        <strain evidence="7 8">NCIMB 14900</strain>
    </source>
</reference>
<dbReference type="InterPro" id="IPR016160">
    <property type="entry name" value="Ald_DH_CS_CYS"/>
</dbReference>
<evidence type="ECO:0000256" key="3">
    <source>
        <dbReference type="ARBA" id="ARBA00023027"/>
    </source>
</evidence>
<dbReference type="Gene3D" id="3.40.309.10">
    <property type="entry name" value="Aldehyde Dehydrogenase, Chain A, domain 2"/>
    <property type="match status" value="1"/>
</dbReference>
<keyword evidence="2 5" id="KW-0560">Oxidoreductase</keyword>
<dbReference type="SUPFAM" id="SSF53720">
    <property type="entry name" value="ALDH-like"/>
    <property type="match status" value="1"/>
</dbReference>
<dbReference type="PROSITE" id="PS00070">
    <property type="entry name" value="ALDEHYDE_DEHYDR_CYS"/>
    <property type="match status" value="1"/>
</dbReference>
<protein>
    <submittedName>
        <fullName evidence="7">Aldehyde dehydrogenase family protein</fullName>
    </submittedName>
</protein>
<dbReference type="InterPro" id="IPR016162">
    <property type="entry name" value="Ald_DH_N"/>
</dbReference>
<sequence length="483" mass="49265">MSEIHHLLIDGNQVPARDRATFVSLSPVTGARIADVADASVADGELAVAAATRAFAEWSRVSFLERRAVLLRAADLLEGADFRAELALEVGAVRAWSEMNITEAAATLREAAGLASSAQGTVLPSADPSGTNLSLRTAAGVVLAIVPWNAPVVLAARSVAIAVALGNTVILRPSEQAPFAAGHLLADVLTRAGAPAGVVNVLTCNPARSKDLVASLIAAPEVRRVVFIGSTPVGRAIAAVAGDALTPAVLELGGKNATLVLSDADLDVAATQIAFAAFANSGQVCMATDRVLVAASLLDGLIERLVARASALAVGDPRHDDVALGPLITDASAARFTGLIADASTHGARVLTGGSADGRYAKPTVLTGVTPASRLHSEEAFAPVVSIEPHPDDAALVAAANDSAYGLIASVVSTDPSRAWHLARHLRAGAVHVNGPSVGDEPHVPFGGLAASGSGRLGGAESVQTFTEQRTFYLHGWEVLPLP</sequence>
<dbReference type="PANTHER" id="PTHR42986">
    <property type="entry name" value="BENZALDEHYDE DEHYDROGENASE YFMT"/>
    <property type="match status" value="1"/>
</dbReference>
<proteinExistence type="inferred from homology"/>
<dbReference type="InterPro" id="IPR029510">
    <property type="entry name" value="Ald_DH_CS_GLU"/>
</dbReference>
<evidence type="ECO:0000256" key="2">
    <source>
        <dbReference type="ARBA" id="ARBA00023002"/>
    </source>
</evidence>
<dbReference type="Gene3D" id="3.40.605.10">
    <property type="entry name" value="Aldehyde Dehydrogenase, Chain A, domain 1"/>
    <property type="match status" value="1"/>
</dbReference>
<evidence type="ECO:0000256" key="4">
    <source>
        <dbReference type="PROSITE-ProRule" id="PRU10007"/>
    </source>
</evidence>
<feature type="active site" evidence="4">
    <location>
        <position position="251"/>
    </location>
</feature>
<evidence type="ECO:0000313" key="8">
    <source>
        <dbReference type="Proteomes" id="UP001330812"/>
    </source>
</evidence>
<name>A0ABZ1HVF1_9PSEU</name>
<dbReference type="InterPro" id="IPR016163">
    <property type="entry name" value="Ald_DH_C"/>
</dbReference>
<feature type="domain" description="Aldehyde dehydrogenase" evidence="6">
    <location>
        <begin position="20"/>
        <end position="471"/>
    </location>
</feature>
<keyword evidence="8" id="KW-1185">Reference proteome</keyword>
<dbReference type="PANTHER" id="PTHR42986:SF1">
    <property type="entry name" value="BENZALDEHYDE DEHYDROGENASE YFMT"/>
    <property type="match status" value="1"/>
</dbReference>
<dbReference type="InterPro" id="IPR016161">
    <property type="entry name" value="Ald_DH/histidinol_DH"/>
</dbReference>
<dbReference type="InterPro" id="IPR015590">
    <property type="entry name" value="Aldehyde_DH_dom"/>
</dbReference>
<gene>
    <name evidence="7" type="ORF">VSH64_25725</name>
</gene>
<organism evidence="7 8">
    <name type="scientific">Amycolatopsis rhabdoformis</name>
    <dbReference type="NCBI Taxonomy" id="1448059"/>
    <lineage>
        <taxon>Bacteria</taxon>
        <taxon>Bacillati</taxon>
        <taxon>Actinomycetota</taxon>
        <taxon>Actinomycetes</taxon>
        <taxon>Pseudonocardiales</taxon>
        <taxon>Pseudonocardiaceae</taxon>
        <taxon>Amycolatopsis</taxon>
    </lineage>
</organism>
<evidence type="ECO:0000259" key="6">
    <source>
        <dbReference type="Pfam" id="PF00171"/>
    </source>
</evidence>
<dbReference type="Proteomes" id="UP001330812">
    <property type="component" value="Chromosome"/>
</dbReference>
<comment type="similarity">
    <text evidence="1 5">Belongs to the aldehyde dehydrogenase family.</text>
</comment>
<evidence type="ECO:0000313" key="7">
    <source>
        <dbReference type="EMBL" id="WSE26277.1"/>
    </source>
</evidence>
<dbReference type="RefSeq" id="WP_326565245.1">
    <property type="nucleotide sequence ID" value="NZ_CP142149.1"/>
</dbReference>
<keyword evidence="3" id="KW-0520">NAD</keyword>
<evidence type="ECO:0000256" key="1">
    <source>
        <dbReference type="ARBA" id="ARBA00009986"/>
    </source>
</evidence>
<dbReference type="EMBL" id="CP142149">
    <property type="protein sequence ID" value="WSE26277.1"/>
    <property type="molecule type" value="Genomic_DNA"/>
</dbReference>
<dbReference type="Pfam" id="PF00171">
    <property type="entry name" value="Aldedh"/>
    <property type="match status" value="1"/>
</dbReference>
<dbReference type="PROSITE" id="PS00687">
    <property type="entry name" value="ALDEHYDE_DEHYDR_GLU"/>
    <property type="match status" value="1"/>
</dbReference>
<evidence type="ECO:0000256" key="5">
    <source>
        <dbReference type="RuleBase" id="RU003345"/>
    </source>
</evidence>
<accession>A0ABZ1HVF1</accession>